<feature type="domain" description="PPM-type phosphatase" evidence="1">
    <location>
        <begin position="69"/>
        <end position="220"/>
    </location>
</feature>
<evidence type="ECO:0000313" key="3">
    <source>
        <dbReference type="Proteomes" id="UP000030416"/>
    </source>
</evidence>
<dbReference type="InterPro" id="IPR001932">
    <property type="entry name" value="PPM-type_phosphatase-like_dom"/>
</dbReference>
<name>A0A0A3HT10_9BACL</name>
<proteinExistence type="predicted"/>
<keyword evidence="3" id="KW-1185">Reference proteome</keyword>
<dbReference type="eggNOG" id="COG0631">
    <property type="taxonomic scope" value="Bacteria"/>
</dbReference>
<dbReference type="Proteomes" id="UP000030416">
    <property type="component" value="Unassembled WGS sequence"/>
</dbReference>
<organism evidence="2 3">
    <name type="scientific">Ureibacillus manganicus DSM 26584</name>
    <dbReference type="NCBI Taxonomy" id="1384049"/>
    <lineage>
        <taxon>Bacteria</taxon>
        <taxon>Bacillati</taxon>
        <taxon>Bacillota</taxon>
        <taxon>Bacilli</taxon>
        <taxon>Bacillales</taxon>
        <taxon>Caryophanaceae</taxon>
        <taxon>Ureibacillus</taxon>
    </lineage>
</organism>
<dbReference type="Pfam" id="PF13672">
    <property type="entry name" value="PP2C_2"/>
    <property type="match status" value="1"/>
</dbReference>
<dbReference type="AlphaFoldDB" id="A0A0A3HT10"/>
<comment type="caution">
    <text evidence="2">The sequence shown here is derived from an EMBL/GenBank/DDBJ whole genome shotgun (WGS) entry which is preliminary data.</text>
</comment>
<sequence>MNNWVEYRWVGSEKHYVDEIDAQPIGHIVLGRFGGNSTTNRKVKNEDGCLVWVNADLNAEFAVLLDAHKTAESAELVVEIIHSLQSDIKHALTLPTREAFRNLQNLFLTTFESQSFRKACQMVEGETACLIVARKDKYLWWFSIGDCILHVHHPELVALNEFQQNHRSFYEWIGKVNTFDLEVPCYSTGTKELRKGKNHIFVTTDGLVECPNVNFDNPAEIFQAFQNATILEGVFYLLNEIRKNGVLDSTTILSWIVEVVEEGMQPSDRDSKAL</sequence>
<accession>A0A0A3HT10</accession>
<dbReference type="Gene3D" id="3.60.40.10">
    <property type="entry name" value="PPM-type phosphatase domain"/>
    <property type="match status" value="1"/>
</dbReference>
<reference evidence="2 3" key="1">
    <citation type="submission" date="2014-02" db="EMBL/GenBank/DDBJ databases">
        <title>Draft genome sequence of Lysinibacillus manganicus DSM 26584T.</title>
        <authorList>
            <person name="Zhang F."/>
            <person name="Wang G."/>
            <person name="Zhang L."/>
        </authorList>
    </citation>
    <scope>NUCLEOTIDE SEQUENCE [LARGE SCALE GENOMIC DNA]</scope>
    <source>
        <strain evidence="2 3">DSM 26584</strain>
    </source>
</reference>
<evidence type="ECO:0000259" key="1">
    <source>
        <dbReference type="Pfam" id="PF13672"/>
    </source>
</evidence>
<gene>
    <name evidence="2" type="ORF">CD29_18840</name>
</gene>
<dbReference type="RefSeq" id="WP_036190048.1">
    <property type="nucleotide sequence ID" value="NZ_AVDA01000037.1"/>
</dbReference>
<dbReference type="EMBL" id="JPVN01000037">
    <property type="protein sequence ID" value="KGR74325.1"/>
    <property type="molecule type" value="Genomic_DNA"/>
</dbReference>
<dbReference type="SUPFAM" id="SSF81606">
    <property type="entry name" value="PP2C-like"/>
    <property type="match status" value="1"/>
</dbReference>
<evidence type="ECO:0000313" key="2">
    <source>
        <dbReference type="EMBL" id="KGR74325.1"/>
    </source>
</evidence>
<protein>
    <submittedName>
        <fullName evidence="2">Protein phosphatase</fullName>
    </submittedName>
</protein>
<dbReference type="OrthoDB" id="7944398at2"/>
<dbReference type="InterPro" id="IPR036457">
    <property type="entry name" value="PPM-type-like_dom_sf"/>
</dbReference>
<dbReference type="STRING" id="1384049.CD29_18840"/>